<gene>
    <name evidence="2" type="ordered locus">Lcho_2469</name>
</gene>
<evidence type="ECO:0000313" key="3">
    <source>
        <dbReference type="Proteomes" id="UP000001693"/>
    </source>
</evidence>
<dbReference type="STRING" id="395495.Lcho_2469"/>
<name>B1Y5M2_LEPCP</name>
<dbReference type="HOGENOM" id="CLU_1254655_0_0_4"/>
<feature type="region of interest" description="Disordered" evidence="1">
    <location>
        <begin position="13"/>
        <end position="44"/>
    </location>
</feature>
<accession>B1Y5M2</accession>
<keyword evidence="3" id="KW-1185">Reference proteome</keyword>
<reference evidence="2 3" key="1">
    <citation type="submission" date="2008-03" db="EMBL/GenBank/DDBJ databases">
        <title>Complete sequence of Leptothrix cholodnii SP-6.</title>
        <authorList>
            <consortium name="US DOE Joint Genome Institute"/>
            <person name="Copeland A."/>
            <person name="Lucas S."/>
            <person name="Lapidus A."/>
            <person name="Glavina del Rio T."/>
            <person name="Dalin E."/>
            <person name="Tice H."/>
            <person name="Bruce D."/>
            <person name="Goodwin L."/>
            <person name="Pitluck S."/>
            <person name="Chertkov O."/>
            <person name="Brettin T."/>
            <person name="Detter J.C."/>
            <person name="Han C."/>
            <person name="Kuske C.R."/>
            <person name="Schmutz J."/>
            <person name="Larimer F."/>
            <person name="Land M."/>
            <person name="Hauser L."/>
            <person name="Kyrpides N."/>
            <person name="Lykidis A."/>
            <person name="Emerson D."/>
            <person name="Richardson P."/>
        </authorList>
    </citation>
    <scope>NUCLEOTIDE SEQUENCE [LARGE SCALE GENOMIC DNA]</scope>
    <source>
        <strain evidence="3">ATCC 51168 / LMG 8142 / SP-6</strain>
    </source>
</reference>
<dbReference type="OrthoDB" id="8907468at2"/>
<dbReference type="eggNOG" id="ENOG5032TNP">
    <property type="taxonomic scope" value="Bacteria"/>
</dbReference>
<proteinExistence type="predicted"/>
<evidence type="ECO:0000313" key="2">
    <source>
        <dbReference type="EMBL" id="ACB34734.1"/>
    </source>
</evidence>
<dbReference type="RefSeq" id="WP_012347490.1">
    <property type="nucleotide sequence ID" value="NC_010524.1"/>
</dbReference>
<dbReference type="EMBL" id="CP001013">
    <property type="protein sequence ID" value="ACB34734.1"/>
    <property type="molecule type" value="Genomic_DNA"/>
</dbReference>
<protein>
    <submittedName>
        <fullName evidence="2">Putative methyl-accepting chemotaxis sensory transducer</fullName>
    </submittedName>
</protein>
<dbReference type="KEGG" id="lch:Lcho_2469"/>
<evidence type="ECO:0000256" key="1">
    <source>
        <dbReference type="SAM" id="MobiDB-lite"/>
    </source>
</evidence>
<organism evidence="2 3">
    <name type="scientific">Leptothrix cholodnii (strain ATCC 51168 / LMG 8142 / SP-6)</name>
    <name type="common">Leptothrix discophora (strain SP-6)</name>
    <dbReference type="NCBI Taxonomy" id="395495"/>
    <lineage>
        <taxon>Bacteria</taxon>
        <taxon>Pseudomonadati</taxon>
        <taxon>Pseudomonadota</taxon>
        <taxon>Betaproteobacteria</taxon>
        <taxon>Burkholderiales</taxon>
        <taxon>Sphaerotilaceae</taxon>
        <taxon>Leptothrix</taxon>
    </lineage>
</organism>
<dbReference type="Proteomes" id="UP000001693">
    <property type="component" value="Chromosome"/>
</dbReference>
<dbReference type="AlphaFoldDB" id="B1Y5M2"/>
<feature type="compositionally biased region" description="Pro residues" evidence="1">
    <location>
        <begin position="21"/>
        <end position="40"/>
    </location>
</feature>
<sequence>MKGMLNFLEKAGLVTRDAPAQPAPPDAPPQAAAPPPPDAAPPVAAAGEAVPMQLDQIYASAGVPPSVYPAERLLRLVDGLGAMDEATRLMAIKAMDAADESWSIDDPLADAAAKVQALARHADGLQHDLQTLESETQARLQAVAARREQVVGDIRRQIAELEALVERELTRSAQETATHEAGLQAARQQTAQQVASLAQTSQRLQGLSRQFGPSAADRKE</sequence>